<sequence>MEQQEHRTPVLRVRALPTSTNAYGRVQAGWLMSQIDMAGSLDAERLSRGPVTTVAVNAFQFAAPILLGDVVDLYVERLRIGQKSITLKISVEAERMDGSHIRITEVIATFVAVDPDGKSRLLGDS</sequence>
<proteinExistence type="inferred from homology"/>
<dbReference type="GO" id="GO:0006637">
    <property type="term" value="P:acyl-CoA metabolic process"/>
    <property type="evidence" value="ECO:0007669"/>
    <property type="project" value="TreeGrafter"/>
</dbReference>
<dbReference type="InterPro" id="IPR040170">
    <property type="entry name" value="Cytosol_ACT"/>
</dbReference>
<dbReference type="STRING" id="1108595.BKX93_04150"/>
<dbReference type="PANTHER" id="PTHR11049:SF5">
    <property type="entry name" value="ACYL-COA THIOESTER HYDROLASE YCIA"/>
    <property type="match status" value="1"/>
</dbReference>
<dbReference type="GO" id="GO:0009062">
    <property type="term" value="P:fatty acid catabolic process"/>
    <property type="evidence" value="ECO:0007669"/>
    <property type="project" value="TreeGrafter"/>
</dbReference>
<accession>A0A1D9LDD1</accession>
<dbReference type="Proteomes" id="UP000178776">
    <property type="component" value="Chromosome"/>
</dbReference>
<comment type="similarity">
    <text evidence="1">Belongs to the acyl coenzyme A hydrolase family.</text>
</comment>
<evidence type="ECO:0000256" key="1">
    <source>
        <dbReference type="ARBA" id="ARBA00010458"/>
    </source>
</evidence>
<gene>
    <name evidence="3" type="ORF">BKX93_04150</name>
</gene>
<protein>
    <submittedName>
        <fullName evidence="3">Acyl-CoA thioesterase</fullName>
    </submittedName>
</protein>
<dbReference type="KEGG" id="cvc:BKX93_04150"/>
<dbReference type="SUPFAM" id="SSF54637">
    <property type="entry name" value="Thioesterase/thiol ester dehydrase-isomerase"/>
    <property type="match status" value="1"/>
</dbReference>
<reference evidence="3 4" key="1">
    <citation type="submission" date="2016-10" db="EMBL/GenBank/DDBJ databases">
        <title>Chromobacterium muskegensis sp. nov., an insecticidal bacterium isolated from Sphagnum bogs.</title>
        <authorList>
            <person name="Sparks M.E."/>
            <person name="Blackburn M.B."/>
            <person name="Gundersen-Rindal D.E."/>
            <person name="Mitchell A."/>
            <person name="Farrar R."/>
            <person name="Kuhar D."/>
        </authorList>
    </citation>
    <scope>NUCLEOTIDE SEQUENCE [LARGE SCALE GENOMIC DNA]</scope>
    <source>
        <strain evidence="3 4">21-1</strain>
    </source>
</reference>
<dbReference type="PANTHER" id="PTHR11049">
    <property type="entry name" value="ACYL COENZYME A THIOESTER HYDROLASE"/>
    <property type="match status" value="1"/>
</dbReference>
<evidence type="ECO:0000256" key="2">
    <source>
        <dbReference type="ARBA" id="ARBA00022801"/>
    </source>
</evidence>
<evidence type="ECO:0000313" key="4">
    <source>
        <dbReference type="Proteomes" id="UP000178776"/>
    </source>
</evidence>
<dbReference type="Gene3D" id="3.10.129.10">
    <property type="entry name" value="Hotdog Thioesterase"/>
    <property type="match status" value="1"/>
</dbReference>
<dbReference type="AlphaFoldDB" id="A0A1D9LDD1"/>
<organism evidence="3 4">
    <name type="scientific">Chromobacterium vaccinii</name>
    <dbReference type="NCBI Taxonomy" id="1108595"/>
    <lineage>
        <taxon>Bacteria</taxon>
        <taxon>Pseudomonadati</taxon>
        <taxon>Pseudomonadota</taxon>
        <taxon>Betaproteobacteria</taxon>
        <taxon>Neisseriales</taxon>
        <taxon>Chromobacteriaceae</taxon>
        <taxon>Chromobacterium</taxon>
    </lineage>
</organism>
<dbReference type="InterPro" id="IPR033120">
    <property type="entry name" value="HOTDOG_ACOT"/>
</dbReference>
<dbReference type="GO" id="GO:0005829">
    <property type="term" value="C:cytosol"/>
    <property type="evidence" value="ECO:0007669"/>
    <property type="project" value="TreeGrafter"/>
</dbReference>
<dbReference type="InterPro" id="IPR006683">
    <property type="entry name" value="Thioestr_dom"/>
</dbReference>
<keyword evidence="2" id="KW-0378">Hydrolase</keyword>
<dbReference type="InterPro" id="IPR029069">
    <property type="entry name" value="HotDog_dom_sf"/>
</dbReference>
<dbReference type="RefSeq" id="WP_021476037.1">
    <property type="nucleotide sequence ID" value="NZ_CP017707.1"/>
</dbReference>
<dbReference type="EMBL" id="CP017707">
    <property type="protein sequence ID" value="AOZ49271.1"/>
    <property type="molecule type" value="Genomic_DNA"/>
</dbReference>
<dbReference type="GO" id="GO:0052816">
    <property type="term" value="F:long-chain fatty acyl-CoA hydrolase activity"/>
    <property type="evidence" value="ECO:0007669"/>
    <property type="project" value="TreeGrafter"/>
</dbReference>
<name>A0A1D9LDD1_9NEIS</name>
<dbReference type="PROSITE" id="PS51770">
    <property type="entry name" value="HOTDOG_ACOT"/>
    <property type="match status" value="1"/>
</dbReference>
<dbReference type="Pfam" id="PF03061">
    <property type="entry name" value="4HBT"/>
    <property type="match status" value="1"/>
</dbReference>
<dbReference type="CDD" id="cd03442">
    <property type="entry name" value="BFIT_BACH"/>
    <property type="match status" value="1"/>
</dbReference>
<dbReference type="GeneID" id="68840401"/>
<evidence type="ECO:0000313" key="3">
    <source>
        <dbReference type="EMBL" id="AOZ49271.1"/>
    </source>
</evidence>